<feature type="compositionally biased region" description="Low complexity" evidence="1">
    <location>
        <begin position="8"/>
        <end position="20"/>
    </location>
</feature>
<sequence>DEIKHSKSVSSNSSMPSDRSGCGGEKVFNT</sequence>
<name>A0A1I8BFC5_MELHA</name>
<accession>A0A1I8BFC5</accession>
<dbReference type="Proteomes" id="UP000095281">
    <property type="component" value="Unplaced"/>
</dbReference>
<feature type="region of interest" description="Disordered" evidence="1">
    <location>
        <begin position="1"/>
        <end position="30"/>
    </location>
</feature>
<dbReference type="AlphaFoldDB" id="A0A1I8BFC5"/>
<organism evidence="2 3">
    <name type="scientific">Meloidogyne hapla</name>
    <name type="common">Root-knot nematode worm</name>
    <dbReference type="NCBI Taxonomy" id="6305"/>
    <lineage>
        <taxon>Eukaryota</taxon>
        <taxon>Metazoa</taxon>
        <taxon>Ecdysozoa</taxon>
        <taxon>Nematoda</taxon>
        <taxon>Chromadorea</taxon>
        <taxon>Rhabditida</taxon>
        <taxon>Tylenchina</taxon>
        <taxon>Tylenchomorpha</taxon>
        <taxon>Tylenchoidea</taxon>
        <taxon>Meloidogynidae</taxon>
        <taxon>Meloidogyninae</taxon>
        <taxon>Meloidogyne</taxon>
    </lineage>
</organism>
<evidence type="ECO:0000313" key="3">
    <source>
        <dbReference type="WBParaSite" id="MhA1_Contig2065.frz3.gene1"/>
    </source>
</evidence>
<proteinExistence type="predicted"/>
<reference evidence="3" key="1">
    <citation type="submission" date="2016-11" db="UniProtKB">
        <authorList>
            <consortium name="WormBaseParasite"/>
        </authorList>
    </citation>
    <scope>IDENTIFICATION</scope>
</reference>
<evidence type="ECO:0000256" key="1">
    <source>
        <dbReference type="SAM" id="MobiDB-lite"/>
    </source>
</evidence>
<dbReference type="WBParaSite" id="MhA1_Contig2065.frz3.gene1">
    <property type="protein sequence ID" value="MhA1_Contig2065.frz3.gene1"/>
    <property type="gene ID" value="MhA1_Contig2065.frz3.gene1"/>
</dbReference>
<protein>
    <submittedName>
        <fullName evidence="3">RNA-binding protein</fullName>
    </submittedName>
</protein>
<keyword evidence="2" id="KW-1185">Reference proteome</keyword>
<evidence type="ECO:0000313" key="2">
    <source>
        <dbReference type="Proteomes" id="UP000095281"/>
    </source>
</evidence>